<evidence type="ECO:0000256" key="5">
    <source>
        <dbReference type="ARBA" id="ARBA00022741"/>
    </source>
</evidence>
<evidence type="ECO:0000256" key="7">
    <source>
        <dbReference type="ARBA" id="ARBA00022842"/>
    </source>
</evidence>
<keyword evidence="10" id="KW-1185">Reference proteome</keyword>
<proteinExistence type="predicted"/>
<accession>A0A1I5YW36</accession>
<dbReference type="SUPFAM" id="SSF81301">
    <property type="entry name" value="Nucleotidyltransferase"/>
    <property type="match status" value="1"/>
</dbReference>
<keyword evidence="3" id="KW-0548">Nucleotidyltransferase</keyword>
<evidence type="ECO:0000313" key="10">
    <source>
        <dbReference type="Proteomes" id="UP000199306"/>
    </source>
</evidence>
<dbReference type="GO" id="GO:0016779">
    <property type="term" value="F:nucleotidyltransferase activity"/>
    <property type="evidence" value="ECO:0007669"/>
    <property type="project" value="UniProtKB-KW"/>
</dbReference>
<evidence type="ECO:0000256" key="1">
    <source>
        <dbReference type="ARBA" id="ARBA00001946"/>
    </source>
</evidence>
<keyword evidence="7" id="KW-0460">Magnesium</keyword>
<protein>
    <recommendedName>
        <fullName evidence="8">Polymerase beta nucleotidyltransferase domain-containing protein</fullName>
    </recommendedName>
</protein>
<dbReference type="Gene3D" id="3.30.460.10">
    <property type="entry name" value="Beta Polymerase, domain 2"/>
    <property type="match status" value="1"/>
</dbReference>
<dbReference type="GO" id="GO:0046872">
    <property type="term" value="F:metal ion binding"/>
    <property type="evidence" value="ECO:0007669"/>
    <property type="project" value="UniProtKB-KW"/>
</dbReference>
<dbReference type="EMBL" id="FOXH01000022">
    <property type="protein sequence ID" value="SFQ48446.1"/>
    <property type="molecule type" value="Genomic_DNA"/>
</dbReference>
<evidence type="ECO:0000256" key="4">
    <source>
        <dbReference type="ARBA" id="ARBA00022723"/>
    </source>
</evidence>
<evidence type="ECO:0000256" key="6">
    <source>
        <dbReference type="ARBA" id="ARBA00022840"/>
    </source>
</evidence>
<keyword evidence="2" id="KW-0808">Transferase</keyword>
<dbReference type="PANTHER" id="PTHR33571">
    <property type="entry name" value="SSL8005 PROTEIN"/>
    <property type="match status" value="1"/>
</dbReference>
<gene>
    <name evidence="9" type="ORF">SAMN04515674_12219</name>
</gene>
<evidence type="ECO:0000256" key="2">
    <source>
        <dbReference type="ARBA" id="ARBA00022679"/>
    </source>
</evidence>
<dbReference type="AlphaFoldDB" id="A0A1I5YW36"/>
<reference evidence="9 10" key="1">
    <citation type="submission" date="2016-10" db="EMBL/GenBank/DDBJ databases">
        <authorList>
            <person name="de Groot N.N."/>
        </authorList>
    </citation>
    <scope>NUCLEOTIDE SEQUENCE [LARGE SCALE GENOMIC DNA]</scope>
    <source>
        <strain evidence="10">E92,LMG 26720,CCM 7988</strain>
    </source>
</reference>
<dbReference type="CDD" id="cd05403">
    <property type="entry name" value="NT_KNTase_like"/>
    <property type="match status" value="1"/>
</dbReference>
<evidence type="ECO:0000256" key="3">
    <source>
        <dbReference type="ARBA" id="ARBA00022695"/>
    </source>
</evidence>
<feature type="domain" description="Polymerase beta nucleotidyltransferase" evidence="8">
    <location>
        <begin position="25"/>
        <end position="114"/>
    </location>
</feature>
<dbReference type="InterPro" id="IPR052038">
    <property type="entry name" value="Type-VII_TA_antitoxin"/>
</dbReference>
<dbReference type="PANTHER" id="PTHR33571:SF12">
    <property type="entry name" value="BSL3053 PROTEIN"/>
    <property type="match status" value="1"/>
</dbReference>
<dbReference type="Proteomes" id="UP000199306">
    <property type="component" value="Unassembled WGS sequence"/>
</dbReference>
<dbReference type="InterPro" id="IPR041633">
    <property type="entry name" value="Polbeta"/>
</dbReference>
<name>A0A1I5YW36_9BACT</name>
<evidence type="ECO:0000313" key="9">
    <source>
        <dbReference type="EMBL" id="SFQ48446.1"/>
    </source>
</evidence>
<sequence>MVNTIWRTGFKELFLSMKIDEPKIEKIQELCKANSVKSLFAFGSVIRDDFNESSDIDLVVDFDEKDPFKYTDLYFNLKSKLEEILKRQVDLLEERAIKNRIFRQHLENTKVKIYGY</sequence>
<dbReference type="STRING" id="1079859.SAMN04515674_12219"/>
<evidence type="ECO:0000259" key="8">
    <source>
        <dbReference type="Pfam" id="PF18765"/>
    </source>
</evidence>
<keyword evidence="5" id="KW-0547">Nucleotide-binding</keyword>
<dbReference type="GO" id="GO:0005524">
    <property type="term" value="F:ATP binding"/>
    <property type="evidence" value="ECO:0007669"/>
    <property type="project" value="UniProtKB-KW"/>
</dbReference>
<comment type="cofactor">
    <cofactor evidence="1">
        <name>Mg(2+)</name>
        <dbReference type="ChEBI" id="CHEBI:18420"/>
    </cofactor>
</comment>
<keyword evidence="4" id="KW-0479">Metal-binding</keyword>
<dbReference type="InterPro" id="IPR043519">
    <property type="entry name" value="NT_sf"/>
</dbReference>
<keyword evidence="6" id="KW-0067">ATP-binding</keyword>
<dbReference type="Pfam" id="PF18765">
    <property type="entry name" value="Polbeta"/>
    <property type="match status" value="1"/>
</dbReference>
<organism evidence="9 10">
    <name type="scientific">Pseudarcicella hirudinis</name>
    <dbReference type="NCBI Taxonomy" id="1079859"/>
    <lineage>
        <taxon>Bacteria</taxon>
        <taxon>Pseudomonadati</taxon>
        <taxon>Bacteroidota</taxon>
        <taxon>Cytophagia</taxon>
        <taxon>Cytophagales</taxon>
        <taxon>Flectobacillaceae</taxon>
        <taxon>Pseudarcicella</taxon>
    </lineage>
</organism>